<keyword evidence="1 4" id="KW-0812">Transmembrane</keyword>
<geneLocation type="plasmid" evidence="6">
    <name>unnamed</name>
</geneLocation>
<proteinExistence type="predicted"/>
<feature type="transmembrane region" description="Helical" evidence="4">
    <location>
        <begin position="6"/>
        <end position="26"/>
    </location>
</feature>
<organism evidence="6 7">
    <name type="scientific">Azospirillum brasilense</name>
    <dbReference type="NCBI Taxonomy" id="192"/>
    <lineage>
        <taxon>Bacteria</taxon>
        <taxon>Pseudomonadati</taxon>
        <taxon>Pseudomonadota</taxon>
        <taxon>Alphaproteobacteria</taxon>
        <taxon>Rhodospirillales</taxon>
        <taxon>Azospirillaceae</taxon>
        <taxon>Azospirillum</taxon>
    </lineage>
</organism>
<dbReference type="AlphaFoldDB" id="A0A235H2L7"/>
<reference evidence="6 7" key="1">
    <citation type="submission" date="2017-07" db="EMBL/GenBank/DDBJ databases">
        <title>Whole genome sequence of Azospirillum brasilense 2A1, a potential biofertilizer strain.</title>
        <authorList>
            <person name="Fontana C.A."/>
            <person name="Toffoli L.M."/>
            <person name="Salazar S.M."/>
            <person name="Puglisi E."/>
            <person name="Pedraza R."/>
            <person name="Bassi D."/>
            <person name="Cocconcelli P.S."/>
        </authorList>
    </citation>
    <scope>NUCLEOTIDE SEQUENCE [LARGE SCALE GENOMIC DNA]</scope>
    <source>
        <strain evidence="6 7">2A1</strain>
        <plasmid evidence="6">unnamed</plasmid>
    </source>
</reference>
<dbReference type="RefSeq" id="WP_094307554.1">
    <property type="nucleotide sequence ID" value="NZ_NOWT01000080.1"/>
</dbReference>
<protein>
    <recommendedName>
        <fullName evidence="5">HIG1 domain-containing protein</fullName>
    </recommendedName>
</protein>
<dbReference type="NCBIfam" id="NF033233">
    <property type="entry name" value="twin_helix"/>
    <property type="match status" value="1"/>
</dbReference>
<name>A0A235H2L7_AZOBR</name>
<feature type="transmembrane region" description="Helical" evidence="4">
    <location>
        <begin position="46"/>
        <end position="63"/>
    </location>
</feature>
<accession>A0A235H2L7</accession>
<keyword evidence="3 4" id="KW-0472">Membrane</keyword>
<dbReference type="InterPro" id="IPR021313">
    <property type="entry name" value="DUF2909"/>
</dbReference>
<dbReference type="Proteomes" id="UP000215367">
    <property type="component" value="Unassembled WGS sequence"/>
</dbReference>
<evidence type="ECO:0000256" key="1">
    <source>
        <dbReference type="ARBA" id="ARBA00022692"/>
    </source>
</evidence>
<dbReference type="InterPro" id="IPR007667">
    <property type="entry name" value="Hypoxia_induced_domain"/>
</dbReference>
<evidence type="ECO:0000256" key="2">
    <source>
        <dbReference type="ARBA" id="ARBA00022989"/>
    </source>
</evidence>
<gene>
    <name evidence="6" type="ORF">CHT98_33045</name>
</gene>
<dbReference type="Pfam" id="PF11137">
    <property type="entry name" value="DUF2909"/>
    <property type="match status" value="1"/>
</dbReference>
<evidence type="ECO:0000259" key="5">
    <source>
        <dbReference type="PROSITE" id="PS51503"/>
    </source>
</evidence>
<feature type="domain" description="HIG1" evidence="5">
    <location>
        <begin position="1"/>
        <end position="64"/>
    </location>
</feature>
<evidence type="ECO:0000256" key="3">
    <source>
        <dbReference type="ARBA" id="ARBA00023136"/>
    </source>
</evidence>
<dbReference type="PROSITE" id="PS51503">
    <property type="entry name" value="HIG1"/>
    <property type="match status" value="1"/>
</dbReference>
<evidence type="ECO:0000313" key="6">
    <source>
        <dbReference type="EMBL" id="OYD80089.1"/>
    </source>
</evidence>
<keyword evidence="6" id="KW-0614">Plasmid</keyword>
<dbReference type="EMBL" id="NOWT01000080">
    <property type="protein sequence ID" value="OYD80089.1"/>
    <property type="molecule type" value="Genomic_DNA"/>
</dbReference>
<comment type="caution">
    <text evidence="6">The sequence shown here is derived from an EMBL/GenBank/DDBJ whole genome shotgun (WGS) entry which is preliminary data.</text>
</comment>
<evidence type="ECO:0000256" key="4">
    <source>
        <dbReference type="SAM" id="Phobius"/>
    </source>
</evidence>
<evidence type="ECO:0000313" key="7">
    <source>
        <dbReference type="Proteomes" id="UP000215367"/>
    </source>
</evidence>
<sequence length="64" mass="6838">MNGLFAFLLIVALGLVVASLFSGLFFMARGGQGDSRKSNRAMRMRVALQGVALVLFLLAILTHG</sequence>
<keyword evidence="2 4" id="KW-1133">Transmembrane helix</keyword>